<dbReference type="Pfam" id="PF25762">
    <property type="entry name" value="HAUS1"/>
    <property type="match status" value="1"/>
</dbReference>
<evidence type="ECO:0000256" key="2">
    <source>
        <dbReference type="ARBA" id="ARBA00005479"/>
    </source>
</evidence>
<evidence type="ECO:0000256" key="8">
    <source>
        <dbReference type="ARBA" id="ARBA00023212"/>
    </source>
</evidence>
<keyword evidence="4" id="KW-0132">Cell division</keyword>
<gene>
    <name evidence="11" type="primary">Haus1</name>
    <name evidence="11" type="ORF">SAKLUC_R01181</name>
</gene>
<dbReference type="EMBL" id="VWZD01002465">
    <property type="protein sequence ID" value="NXG01092.1"/>
    <property type="molecule type" value="Genomic_DNA"/>
</dbReference>
<keyword evidence="6" id="KW-0498">Mitosis</keyword>
<keyword evidence="5" id="KW-0493">Microtubule</keyword>
<dbReference type="PANTHER" id="PTHR31570:SF1">
    <property type="entry name" value="HAUS AUGMIN-LIKE COMPLEX SUBUNIT 1"/>
    <property type="match status" value="1"/>
</dbReference>
<dbReference type="GO" id="GO:0005829">
    <property type="term" value="C:cytosol"/>
    <property type="evidence" value="ECO:0007669"/>
    <property type="project" value="TreeGrafter"/>
</dbReference>
<accession>A0A7K8YC45</accession>
<dbReference type="GO" id="GO:0005874">
    <property type="term" value="C:microtubule"/>
    <property type="evidence" value="ECO:0007669"/>
    <property type="project" value="UniProtKB-KW"/>
</dbReference>
<keyword evidence="3" id="KW-0963">Cytoplasm</keyword>
<keyword evidence="12" id="KW-1185">Reference proteome</keyword>
<evidence type="ECO:0000256" key="10">
    <source>
        <dbReference type="SAM" id="Coils"/>
    </source>
</evidence>
<dbReference type="PANTHER" id="PTHR31570">
    <property type="entry name" value="HAUS AUGMIN-LIKE COMPLEX SUBUNIT 1"/>
    <property type="match status" value="1"/>
</dbReference>
<evidence type="ECO:0000256" key="6">
    <source>
        <dbReference type="ARBA" id="ARBA00022776"/>
    </source>
</evidence>
<evidence type="ECO:0000313" key="12">
    <source>
        <dbReference type="Proteomes" id="UP000558958"/>
    </source>
</evidence>
<dbReference type="Proteomes" id="UP000558958">
    <property type="component" value="Unassembled WGS sequence"/>
</dbReference>
<keyword evidence="8" id="KW-0206">Cytoskeleton</keyword>
<evidence type="ECO:0000256" key="5">
    <source>
        <dbReference type="ARBA" id="ARBA00022701"/>
    </source>
</evidence>
<keyword evidence="9" id="KW-0131">Cell cycle</keyword>
<dbReference type="GO" id="GO:0005819">
    <property type="term" value="C:spindle"/>
    <property type="evidence" value="ECO:0007669"/>
    <property type="project" value="UniProtKB-SubCell"/>
</dbReference>
<name>A0A7K8YC45_9PASS</name>
<protein>
    <submittedName>
        <fullName evidence="11">HAUS1 protein</fullName>
    </submittedName>
</protein>
<dbReference type="GO" id="GO:0051225">
    <property type="term" value="P:spindle assembly"/>
    <property type="evidence" value="ECO:0007669"/>
    <property type="project" value="InterPro"/>
</dbReference>
<evidence type="ECO:0000256" key="7">
    <source>
        <dbReference type="ARBA" id="ARBA00023054"/>
    </source>
</evidence>
<dbReference type="AlphaFoldDB" id="A0A7K8YC45"/>
<comment type="similarity">
    <text evidence="2">Belongs to the HAUS1 family.</text>
</comment>
<feature type="non-terminal residue" evidence="11">
    <location>
        <position position="238"/>
    </location>
</feature>
<dbReference type="GO" id="GO:0007098">
    <property type="term" value="P:centrosome cycle"/>
    <property type="evidence" value="ECO:0007669"/>
    <property type="project" value="TreeGrafter"/>
</dbReference>
<feature type="non-terminal residue" evidence="11">
    <location>
        <position position="1"/>
    </location>
</feature>
<keyword evidence="7 10" id="KW-0175">Coiled coil</keyword>
<reference evidence="11 12" key="1">
    <citation type="submission" date="2019-09" db="EMBL/GenBank/DDBJ databases">
        <title>Bird 10,000 Genomes (B10K) Project - Family phase.</title>
        <authorList>
            <person name="Zhang G."/>
        </authorList>
    </citation>
    <scope>NUCLEOTIDE SEQUENCE [LARGE SCALE GENOMIC DNA]</scope>
    <source>
        <strain evidence="11">B10K-DU-001-06</strain>
        <tissue evidence="11">Muscle</tissue>
    </source>
</reference>
<organism evidence="11 12">
    <name type="scientific">Sakesphorus luctuosus</name>
    <dbReference type="NCBI Taxonomy" id="419690"/>
    <lineage>
        <taxon>Eukaryota</taxon>
        <taxon>Metazoa</taxon>
        <taxon>Chordata</taxon>
        <taxon>Craniata</taxon>
        <taxon>Vertebrata</taxon>
        <taxon>Euteleostomi</taxon>
        <taxon>Archelosauria</taxon>
        <taxon>Archosauria</taxon>
        <taxon>Dinosauria</taxon>
        <taxon>Saurischia</taxon>
        <taxon>Theropoda</taxon>
        <taxon>Coelurosauria</taxon>
        <taxon>Aves</taxon>
        <taxon>Neognathae</taxon>
        <taxon>Neoaves</taxon>
        <taxon>Telluraves</taxon>
        <taxon>Australaves</taxon>
        <taxon>Passeriformes</taxon>
        <taxon>Thamnophilidae</taxon>
        <taxon>Sakesphorus</taxon>
    </lineage>
</organism>
<dbReference type="PRINTS" id="PR02087">
    <property type="entry name" value="HAUSAUGMINL1"/>
</dbReference>
<comment type="caution">
    <text evidence="11">The sequence shown here is derived from an EMBL/GenBank/DDBJ whole genome shotgun (WGS) entry which is preliminary data.</text>
</comment>
<comment type="subcellular location">
    <subcellularLocation>
        <location evidence="1">Cytoplasm</location>
        <location evidence="1">Cytoskeleton</location>
        <location evidence="1">Spindle</location>
    </subcellularLocation>
</comment>
<proteinExistence type="inferred from homology"/>
<feature type="coiled-coil region" evidence="10">
    <location>
        <begin position="172"/>
        <end position="227"/>
    </location>
</feature>
<evidence type="ECO:0000256" key="1">
    <source>
        <dbReference type="ARBA" id="ARBA00004186"/>
    </source>
</evidence>
<dbReference type="GO" id="GO:0051301">
    <property type="term" value="P:cell division"/>
    <property type="evidence" value="ECO:0007669"/>
    <property type="project" value="UniProtKB-KW"/>
</dbReference>
<dbReference type="GO" id="GO:0070652">
    <property type="term" value="C:HAUS complex"/>
    <property type="evidence" value="ECO:0007669"/>
    <property type="project" value="InterPro"/>
</dbReference>
<evidence type="ECO:0000313" key="11">
    <source>
        <dbReference type="EMBL" id="NXG01092.1"/>
    </source>
</evidence>
<evidence type="ECO:0000256" key="3">
    <source>
        <dbReference type="ARBA" id="ARBA00022490"/>
    </source>
</evidence>
<evidence type="ECO:0000256" key="4">
    <source>
        <dbReference type="ARBA" id="ARBA00022618"/>
    </source>
</evidence>
<dbReference type="InterPro" id="IPR026243">
    <property type="entry name" value="HAUS1"/>
</dbReference>
<sequence length="238" mass="27904">QVTLWLKKIYRNQPVPVYEVNERTVDILHDLMERNEARDRDISIVIEDMKHQEAEYDAETEEMKDNLKDLGLSLHSLSRKATRCLNDLVKSAMALNTKDTSLTSLFYAISRMTLELLETESENAEMRWELSNMKKNLMSVLMMEKQILEDIKKIEECQQAERVKIESRSHNLKFLRDKSLELKIRIRNAEEELIGRGVERSLTHEALVQSAEELVLLRKKVASMKKELKNFYDLPPVI</sequence>
<evidence type="ECO:0000256" key="9">
    <source>
        <dbReference type="ARBA" id="ARBA00023306"/>
    </source>
</evidence>